<accession>A0ABT9CJ74</accession>
<comment type="caution">
    <text evidence="1">The sequence shown here is derived from an EMBL/GenBank/DDBJ whole genome shotgun (WGS) entry which is preliminary data.</text>
</comment>
<sequence length="89" mass="10137">MSITLEQIVAIQHQQLNTFPRKIIYLMVRNQADQEGWSTISGNDFCVASALSRRSVEGVIKHLIKSGLVERRKSGPNQTSPFQYRTITF</sequence>
<dbReference type="RefSeq" id="WP_122321285.1">
    <property type="nucleotide sequence ID" value="NZ_JAUQOO010000001.1"/>
</dbReference>
<name>A0ABT9CJ74_9PSED</name>
<dbReference type="EMBL" id="JAUQOO010000001">
    <property type="protein sequence ID" value="MDO7925545.1"/>
    <property type="molecule type" value="Genomic_DNA"/>
</dbReference>
<dbReference type="Proteomes" id="UP001223016">
    <property type="component" value="Unassembled WGS sequence"/>
</dbReference>
<protein>
    <recommendedName>
        <fullName evidence="3">Helix-turn-helix domain-containing protein</fullName>
    </recommendedName>
</protein>
<reference evidence="1 2" key="1">
    <citation type="submission" date="2023-07" db="EMBL/GenBank/DDBJ databases">
        <title>Identification of four novel Pseudomonas species associated with bacterial leaf spot of cucurbits.</title>
        <authorList>
            <person name="Fullem K.R."/>
        </authorList>
    </citation>
    <scope>NUCLEOTIDE SEQUENCE [LARGE SCALE GENOMIC DNA]</scope>
    <source>
        <strain evidence="1 2">KFB 138</strain>
    </source>
</reference>
<evidence type="ECO:0000313" key="1">
    <source>
        <dbReference type="EMBL" id="MDO7925545.1"/>
    </source>
</evidence>
<keyword evidence="2" id="KW-1185">Reference proteome</keyword>
<evidence type="ECO:0008006" key="3">
    <source>
        <dbReference type="Google" id="ProtNLM"/>
    </source>
</evidence>
<gene>
    <name evidence="1" type="ORF">Q6A51_02065</name>
</gene>
<evidence type="ECO:0000313" key="2">
    <source>
        <dbReference type="Proteomes" id="UP001223016"/>
    </source>
</evidence>
<organism evidence="1 2">
    <name type="scientific">Pseudomonas serbiensis</name>
    <dbReference type="NCBI Taxonomy" id="3064350"/>
    <lineage>
        <taxon>Bacteria</taxon>
        <taxon>Pseudomonadati</taxon>
        <taxon>Pseudomonadota</taxon>
        <taxon>Gammaproteobacteria</taxon>
        <taxon>Pseudomonadales</taxon>
        <taxon>Pseudomonadaceae</taxon>
        <taxon>Pseudomonas</taxon>
    </lineage>
</organism>
<proteinExistence type="predicted"/>